<evidence type="ECO:0000259" key="5">
    <source>
        <dbReference type="Pfam" id="PF00580"/>
    </source>
</evidence>
<evidence type="ECO:0000313" key="7">
    <source>
        <dbReference type="Proteomes" id="UP000014073"/>
    </source>
</evidence>
<dbReference type="InterPro" id="IPR000212">
    <property type="entry name" value="DNA_helicase_UvrD/REP"/>
</dbReference>
<dbReference type="InterPro" id="IPR014016">
    <property type="entry name" value="UvrD-like_ATP-bd"/>
</dbReference>
<dbReference type="InterPro" id="IPR027417">
    <property type="entry name" value="P-loop_NTPase"/>
</dbReference>
<name>S0F4F9_9BACT</name>
<dbReference type="EMBL" id="ACBW01000033">
    <property type="protein sequence ID" value="EEF75008.1"/>
    <property type="molecule type" value="Genomic_DNA"/>
</dbReference>
<keyword evidence="7" id="KW-1185">Reference proteome</keyword>
<dbReference type="PANTHER" id="PTHR11070">
    <property type="entry name" value="UVRD / RECB / PCRA DNA HELICASE FAMILY MEMBER"/>
    <property type="match status" value="1"/>
</dbReference>
<dbReference type="Gene3D" id="1.10.3170.10">
    <property type="entry name" value="Recbcd, chain B, domain 2"/>
    <property type="match status" value="1"/>
</dbReference>
<organism evidence="6 7">
    <name type="scientific">Phocaeicola coprophilus DSM 18228 = JCM 13818</name>
    <dbReference type="NCBI Taxonomy" id="547042"/>
    <lineage>
        <taxon>Bacteria</taxon>
        <taxon>Pseudomonadati</taxon>
        <taxon>Bacteroidota</taxon>
        <taxon>Bacteroidia</taxon>
        <taxon>Bacteroidales</taxon>
        <taxon>Bacteroidaceae</taxon>
        <taxon>Phocaeicola</taxon>
    </lineage>
</organism>
<keyword evidence="1" id="KW-0547">Nucleotide-binding</keyword>
<dbReference type="Proteomes" id="UP000014073">
    <property type="component" value="Unassembled WGS sequence"/>
</dbReference>
<feature type="domain" description="UvrD-like helicase ATP-binding" evidence="5">
    <location>
        <begin position="59"/>
        <end position="217"/>
    </location>
</feature>
<evidence type="ECO:0000256" key="4">
    <source>
        <dbReference type="ARBA" id="ARBA00022840"/>
    </source>
</evidence>
<keyword evidence="3" id="KW-0347">Helicase</keyword>
<sequence>MPIHKNPLKIARSAELKHRFQRINAFLILIIKTDNPTFIRIFVLIKCITKHTIMEQHPQLLVYKASAGSGKTFTLAVQYIKLLIEDTSAYRKILAVTFTNKATTEMKKRILYQLYGIATASPESEGYLKEILKTSGKSVDEIRQAARTALKNIIHDYSRFRIETIDSFFQSVMRNLSRELELGANLNIELNNTEVLSDAVDSMIEKLDRRSPVLYWLLEYIEERIADDKRWNVSGEIKNFGKNILNESYIEKGNGLRNKLSQPQFIPEYRKKLQLIRQEALEQMKGFTEHFLELLEANGLTPADLKRGSNGIASYFNKIARGELDDKVRNKTVEDCLEDAAGWTTKTLRLPGHDPLAGRK</sequence>
<comment type="caution">
    <text evidence="6">The sequence shown here is derived from an EMBL/GenBank/DDBJ whole genome shotgun (WGS) entry which is preliminary data.</text>
</comment>
<evidence type="ECO:0000313" key="6">
    <source>
        <dbReference type="EMBL" id="EEF75008.1"/>
    </source>
</evidence>
<dbReference type="GO" id="GO:0016787">
    <property type="term" value="F:hydrolase activity"/>
    <property type="evidence" value="ECO:0007669"/>
    <property type="project" value="UniProtKB-KW"/>
</dbReference>
<keyword evidence="4" id="KW-0067">ATP-binding</keyword>
<proteinExistence type="predicted"/>
<dbReference type="GO" id="GO:0043138">
    <property type="term" value="F:3'-5' DNA helicase activity"/>
    <property type="evidence" value="ECO:0007669"/>
    <property type="project" value="TreeGrafter"/>
</dbReference>
<dbReference type="PANTHER" id="PTHR11070:SF67">
    <property type="entry name" value="DNA 3'-5' HELICASE"/>
    <property type="match status" value="1"/>
</dbReference>
<evidence type="ECO:0000256" key="3">
    <source>
        <dbReference type="ARBA" id="ARBA00022806"/>
    </source>
</evidence>
<evidence type="ECO:0000256" key="1">
    <source>
        <dbReference type="ARBA" id="ARBA00022741"/>
    </source>
</evidence>
<dbReference type="GO" id="GO:0005829">
    <property type="term" value="C:cytosol"/>
    <property type="evidence" value="ECO:0007669"/>
    <property type="project" value="TreeGrafter"/>
</dbReference>
<dbReference type="SUPFAM" id="SSF52540">
    <property type="entry name" value="P-loop containing nucleoside triphosphate hydrolases"/>
    <property type="match status" value="1"/>
</dbReference>
<keyword evidence="2" id="KW-0378">Hydrolase</keyword>
<dbReference type="AlphaFoldDB" id="S0F4F9"/>
<dbReference type="GO" id="GO:0000725">
    <property type="term" value="P:recombinational repair"/>
    <property type="evidence" value="ECO:0007669"/>
    <property type="project" value="TreeGrafter"/>
</dbReference>
<protein>
    <recommendedName>
        <fullName evidence="5">UvrD-like helicase ATP-binding domain-containing protein</fullName>
    </recommendedName>
</protein>
<dbReference type="eggNOG" id="COG1074">
    <property type="taxonomic scope" value="Bacteria"/>
</dbReference>
<accession>S0F4F9</accession>
<dbReference type="HOGENOM" id="CLU_768703_0_0_10"/>
<dbReference type="Pfam" id="PF00580">
    <property type="entry name" value="UvrD-helicase"/>
    <property type="match status" value="1"/>
</dbReference>
<reference evidence="6 7" key="1">
    <citation type="submission" date="2008-12" db="EMBL/GenBank/DDBJ databases">
        <authorList>
            <person name="Fulton L."/>
            <person name="Clifton S."/>
            <person name="Fulton B."/>
            <person name="Xu J."/>
            <person name="Minx P."/>
            <person name="Pepin K.H."/>
            <person name="Johnson M."/>
            <person name="Bhonagiri V."/>
            <person name="Nash W.E."/>
            <person name="Mardis E.R."/>
            <person name="Wilson R.K."/>
        </authorList>
    </citation>
    <scope>NUCLEOTIDE SEQUENCE [LARGE SCALE GENOMIC DNA]</scope>
    <source>
        <strain evidence="6 7">DSM 18228</strain>
    </source>
</reference>
<gene>
    <name evidence="6" type="ORF">BACCOPRO_00490</name>
</gene>
<dbReference type="STRING" id="547042.BACCOPRO_00490"/>
<dbReference type="GO" id="GO:0003677">
    <property type="term" value="F:DNA binding"/>
    <property type="evidence" value="ECO:0007669"/>
    <property type="project" value="InterPro"/>
</dbReference>
<evidence type="ECO:0000256" key="2">
    <source>
        <dbReference type="ARBA" id="ARBA00022801"/>
    </source>
</evidence>
<dbReference type="GO" id="GO:0005524">
    <property type="term" value="F:ATP binding"/>
    <property type="evidence" value="ECO:0007669"/>
    <property type="project" value="UniProtKB-KW"/>
</dbReference>
<dbReference type="Gene3D" id="3.40.50.300">
    <property type="entry name" value="P-loop containing nucleotide triphosphate hydrolases"/>
    <property type="match status" value="1"/>
</dbReference>